<accession>A0AAI9TQU1</accession>
<comment type="caution">
    <text evidence="2">The sequence shown here is derived from an EMBL/GenBank/DDBJ whole genome shotgun (WGS) entry which is preliminary data.</text>
</comment>
<gene>
    <name evidence="2" type="ORF">VN97_g1939</name>
</gene>
<evidence type="ECO:0000313" key="3">
    <source>
        <dbReference type="Proteomes" id="UP001227192"/>
    </source>
</evidence>
<evidence type="ECO:0000256" key="1">
    <source>
        <dbReference type="SAM" id="MobiDB-lite"/>
    </source>
</evidence>
<protein>
    <submittedName>
        <fullName evidence="2">Uncharacterized protein</fullName>
    </submittedName>
</protein>
<reference evidence="2" key="1">
    <citation type="submission" date="2015-06" db="EMBL/GenBank/DDBJ databases">
        <authorList>
            <person name="Nguyen H."/>
        </authorList>
    </citation>
    <scope>NUCLEOTIDE SEQUENCE</scope>
    <source>
        <strain evidence="2">DAOM 180753</strain>
    </source>
</reference>
<dbReference type="EMBL" id="LACB01000035">
    <property type="protein sequence ID" value="KAJ9491330.1"/>
    <property type="molecule type" value="Genomic_DNA"/>
</dbReference>
<feature type="region of interest" description="Disordered" evidence="1">
    <location>
        <begin position="34"/>
        <end position="53"/>
    </location>
</feature>
<sequence length="104" mass="12014">MRENERETIYEGRHKKSHQTEKVRGVMSCRVKYSGSTSGTTIQKGQTGDSRGLSLSKYNESQIIYTTVNSFRTGDYSPSTDCQPMTTRRFPAQGYMEMTIWRRE</sequence>
<reference evidence="2" key="2">
    <citation type="journal article" date="2016" name="Fungal Biol.">
        <title>Ochratoxin A production by Penicillium thymicola.</title>
        <authorList>
            <person name="Nguyen H.D.T."/>
            <person name="McMullin D.R."/>
            <person name="Ponomareva E."/>
            <person name="Riley R."/>
            <person name="Pomraning K.R."/>
            <person name="Baker S.E."/>
            <person name="Seifert K.A."/>
        </authorList>
    </citation>
    <scope>NUCLEOTIDE SEQUENCE</scope>
    <source>
        <strain evidence="2">DAOM 180753</strain>
    </source>
</reference>
<organism evidence="2 3">
    <name type="scientific">Penicillium thymicola</name>
    <dbReference type="NCBI Taxonomy" id="293382"/>
    <lineage>
        <taxon>Eukaryota</taxon>
        <taxon>Fungi</taxon>
        <taxon>Dikarya</taxon>
        <taxon>Ascomycota</taxon>
        <taxon>Pezizomycotina</taxon>
        <taxon>Eurotiomycetes</taxon>
        <taxon>Eurotiomycetidae</taxon>
        <taxon>Eurotiales</taxon>
        <taxon>Aspergillaceae</taxon>
        <taxon>Penicillium</taxon>
    </lineage>
</organism>
<dbReference type="AlphaFoldDB" id="A0AAI9TQU1"/>
<dbReference type="Proteomes" id="UP001227192">
    <property type="component" value="Unassembled WGS sequence"/>
</dbReference>
<name>A0AAI9TQU1_PENTH</name>
<evidence type="ECO:0000313" key="2">
    <source>
        <dbReference type="EMBL" id="KAJ9491330.1"/>
    </source>
</evidence>
<feature type="compositionally biased region" description="Polar residues" evidence="1">
    <location>
        <begin position="34"/>
        <end position="49"/>
    </location>
</feature>
<proteinExistence type="predicted"/>
<keyword evidence="3" id="KW-1185">Reference proteome</keyword>
<feature type="region of interest" description="Disordered" evidence="1">
    <location>
        <begin position="1"/>
        <end position="23"/>
    </location>
</feature>